<feature type="chain" id="PRO_5016712274" description="Secreted protein" evidence="2">
    <location>
        <begin position="29"/>
        <end position="155"/>
    </location>
</feature>
<organism evidence="3 4">
    <name type="scientific">Lysobacter silvisoli</name>
    <dbReference type="NCBI Taxonomy" id="2293254"/>
    <lineage>
        <taxon>Bacteria</taxon>
        <taxon>Pseudomonadati</taxon>
        <taxon>Pseudomonadota</taxon>
        <taxon>Gammaproteobacteria</taxon>
        <taxon>Lysobacterales</taxon>
        <taxon>Lysobacteraceae</taxon>
        <taxon>Lysobacter</taxon>
    </lineage>
</organism>
<reference evidence="3 4" key="1">
    <citation type="submission" date="2018-08" db="EMBL/GenBank/DDBJ databases">
        <title>Lysobacter sp. zong2l5, whole genome shotgun sequence.</title>
        <authorList>
            <person name="Zhang X."/>
            <person name="Feng G."/>
            <person name="Zhu H."/>
        </authorList>
    </citation>
    <scope>NUCLEOTIDE SEQUENCE [LARGE SCALE GENOMIC DNA]</scope>
    <source>
        <strain evidence="4">zong2l5</strain>
    </source>
</reference>
<name>A0A371JYZ8_9GAMM</name>
<dbReference type="Proteomes" id="UP000264492">
    <property type="component" value="Unassembled WGS sequence"/>
</dbReference>
<dbReference type="EMBL" id="QTSU01000002">
    <property type="protein sequence ID" value="RDZ26886.1"/>
    <property type="molecule type" value="Genomic_DNA"/>
</dbReference>
<proteinExistence type="predicted"/>
<feature type="region of interest" description="Disordered" evidence="1">
    <location>
        <begin position="33"/>
        <end position="65"/>
    </location>
</feature>
<accession>A0A371JYZ8</accession>
<dbReference type="PROSITE" id="PS51257">
    <property type="entry name" value="PROKAR_LIPOPROTEIN"/>
    <property type="match status" value="1"/>
</dbReference>
<evidence type="ECO:0000313" key="4">
    <source>
        <dbReference type="Proteomes" id="UP000264492"/>
    </source>
</evidence>
<evidence type="ECO:0008006" key="5">
    <source>
        <dbReference type="Google" id="ProtNLM"/>
    </source>
</evidence>
<dbReference type="AlphaFoldDB" id="A0A371JYZ8"/>
<gene>
    <name evidence="3" type="ORF">DX914_11450</name>
</gene>
<keyword evidence="2" id="KW-0732">Signal</keyword>
<dbReference type="OrthoDB" id="5959317at2"/>
<protein>
    <recommendedName>
        <fullName evidence="5">Secreted protein</fullName>
    </recommendedName>
</protein>
<evidence type="ECO:0000256" key="1">
    <source>
        <dbReference type="SAM" id="MobiDB-lite"/>
    </source>
</evidence>
<feature type="signal peptide" evidence="2">
    <location>
        <begin position="1"/>
        <end position="28"/>
    </location>
</feature>
<sequence>MNLRPALRRTALLLAPLLLSLLAACSPATTEPAANAPAASEPAAATAAQPAAPAEPAPAAAFPVPGQASPTLEPVAIDMDLSCKSDDDCVVKNVGNCCGQFNACVNRGSPADPSAVMAQCAKEGKMSMCGSPVIAGCACVQGQCRGIASQQEAAM</sequence>
<keyword evidence="4" id="KW-1185">Reference proteome</keyword>
<evidence type="ECO:0000313" key="3">
    <source>
        <dbReference type="EMBL" id="RDZ26886.1"/>
    </source>
</evidence>
<evidence type="ECO:0000256" key="2">
    <source>
        <dbReference type="SAM" id="SignalP"/>
    </source>
</evidence>
<dbReference type="RefSeq" id="WP_115859265.1">
    <property type="nucleotide sequence ID" value="NZ_QTSU01000002.1"/>
</dbReference>
<comment type="caution">
    <text evidence="3">The sequence shown here is derived from an EMBL/GenBank/DDBJ whole genome shotgun (WGS) entry which is preliminary data.</text>
</comment>
<feature type="compositionally biased region" description="Low complexity" evidence="1">
    <location>
        <begin position="33"/>
        <end position="61"/>
    </location>
</feature>